<feature type="compositionally biased region" description="Basic and acidic residues" evidence="1">
    <location>
        <begin position="372"/>
        <end position="383"/>
    </location>
</feature>
<sequence length="407" mass="44113">MAEPLSSWSLSRHLSRFHRAADAKTVPVAAMKHRIEAFMQYWDGRSGSWSTLVPGGDELWTGRIDFPGEADDMFLVMEKKPVVVHDADVLLTGVLHGARVPFCSVPSLGETARSTIEVPRTDAAPDRWQFLRLEGEGGAPSAASWRFLGVRGDPKSDVYVSFRASLSATPKPARRLALSLWPERRLVRTSSTSFALEGPSDRIAAFVRQPDGGELFAFRGVGSGVDEAEVVELPTAPHAARSFVVSLQGTWRLVTPQHAVRTCVPDCLEAHADEQRYRRWAFVLPGAEDEVGKVVEVEASAPRPISSPSSALAPAHPDTWTLARRTLSRHSRRLVSTTWTVSLSAVVLASASSSAAAAGRCSVTFRADDPHEVRAREGGDHGAGRGIASGGGRERLPVWAEMTSGRR</sequence>
<dbReference type="RefSeq" id="XP_018272791.1">
    <property type="nucleotide sequence ID" value="XM_018415992.1"/>
</dbReference>
<reference evidence="2 3" key="1">
    <citation type="journal article" date="2015" name="Front. Microbiol.">
        <title>Genome sequence of the plant growth promoting endophytic yeast Rhodotorula graminis WP1.</title>
        <authorList>
            <person name="Firrincieli A."/>
            <person name="Otillar R."/>
            <person name="Salamov A."/>
            <person name="Schmutz J."/>
            <person name="Khan Z."/>
            <person name="Redman R.S."/>
            <person name="Fleck N.D."/>
            <person name="Lindquist E."/>
            <person name="Grigoriev I.V."/>
            <person name="Doty S.L."/>
        </authorList>
    </citation>
    <scope>NUCLEOTIDE SEQUENCE [LARGE SCALE GENOMIC DNA]</scope>
    <source>
        <strain evidence="2 3">WP1</strain>
    </source>
</reference>
<name>A0A194S823_RHOGW</name>
<accession>A0A194S823</accession>
<keyword evidence="3" id="KW-1185">Reference proteome</keyword>
<dbReference type="GeneID" id="28976440"/>
<feature type="region of interest" description="Disordered" evidence="1">
    <location>
        <begin position="372"/>
        <end position="407"/>
    </location>
</feature>
<dbReference type="AlphaFoldDB" id="A0A194S823"/>
<gene>
    <name evidence="2" type="ORF">RHOBADRAFT_51740</name>
</gene>
<evidence type="ECO:0000313" key="3">
    <source>
        <dbReference type="Proteomes" id="UP000053890"/>
    </source>
</evidence>
<proteinExistence type="predicted"/>
<organism evidence="2 3">
    <name type="scientific">Rhodotorula graminis (strain WP1)</name>
    <dbReference type="NCBI Taxonomy" id="578459"/>
    <lineage>
        <taxon>Eukaryota</taxon>
        <taxon>Fungi</taxon>
        <taxon>Dikarya</taxon>
        <taxon>Basidiomycota</taxon>
        <taxon>Pucciniomycotina</taxon>
        <taxon>Microbotryomycetes</taxon>
        <taxon>Sporidiobolales</taxon>
        <taxon>Sporidiobolaceae</taxon>
        <taxon>Rhodotorula</taxon>
    </lineage>
</organism>
<evidence type="ECO:0000256" key="1">
    <source>
        <dbReference type="SAM" id="MobiDB-lite"/>
    </source>
</evidence>
<protein>
    <submittedName>
        <fullName evidence="2">Uncharacterized protein</fullName>
    </submittedName>
</protein>
<dbReference type="Proteomes" id="UP000053890">
    <property type="component" value="Unassembled WGS sequence"/>
</dbReference>
<dbReference type="EMBL" id="KQ474075">
    <property type="protein sequence ID" value="KPV76742.1"/>
    <property type="molecule type" value="Genomic_DNA"/>
</dbReference>
<evidence type="ECO:0000313" key="2">
    <source>
        <dbReference type="EMBL" id="KPV76742.1"/>
    </source>
</evidence>